<protein>
    <submittedName>
        <fullName evidence="2">Uncharacterized protein</fullName>
    </submittedName>
</protein>
<dbReference type="InterPro" id="IPR013785">
    <property type="entry name" value="Aldolase_TIM"/>
</dbReference>
<feature type="region of interest" description="Disordered" evidence="1">
    <location>
        <begin position="383"/>
        <end position="415"/>
    </location>
</feature>
<feature type="region of interest" description="Disordered" evidence="1">
    <location>
        <begin position="169"/>
        <end position="188"/>
    </location>
</feature>
<proteinExistence type="predicted"/>
<accession>A0A9D1XGU2</accession>
<comment type="caution">
    <text evidence="2">The sequence shown here is derived from an EMBL/GenBank/DDBJ whole genome shotgun (WGS) entry which is preliminary data.</text>
</comment>
<sequence>MLPATRERERPYDMQARLDPLEAAKARIYALKHEMGPDMFVQYAAQSIWLADHPQPEKERPGHMACMAGQCSFTINWQGEMRPCVILTEPAVSVFEVGFENAWKYLAEETDKILLNPKCGVCQVRHMCRTCAASALLETGSYDGVPDYMCRYRRNLFTFFERNLRNCRKKPGSPDGESFRSCLQDRQRNRSDQKMDKLFRIGSFAFRLRFPEEVTPPPNFLLFKCADLPRYVRNGESEFREGDGKEKGSCDVRWEYAYEIQTCEALPEPTGSVVARRPDLVVFREDSGTQEGKKDDDALESRLISVKGTEGYYACYRETGPDCAEVYLARDRIDGLHFDPMFTSLLALERRMIRKDSLILHCAYMVYHGEAILFSAPSETGKTTQANVQSDHSEPMEHAGSSPCDGSDGKAAGGSAGISSRVYDLGGSSGMSGKCLKAGGTEWTKRIRWNRKIRRLNLWIF</sequence>
<dbReference type="AlphaFoldDB" id="A0A9D1XGU2"/>
<dbReference type="Gene3D" id="3.20.20.70">
    <property type="entry name" value="Aldolase class I"/>
    <property type="match status" value="1"/>
</dbReference>
<gene>
    <name evidence="2" type="ORF">H9734_09115</name>
</gene>
<evidence type="ECO:0000313" key="2">
    <source>
        <dbReference type="EMBL" id="HIX77735.1"/>
    </source>
</evidence>
<evidence type="ECO:0000313" key="3">
    <source>
        <dbReference type="Proteomes" id="UP000886890"/>
    </source>
</evidence>
<name>A0A9D1XGU2_9FIRM</name>
<dbReference type="InterPro" id="IPR058240">
    <property type="entry name" value="rSAM_sf"/>
</dbReference>
<evidence type="ECO:0000256" key="1">
    <source>
        <dbReference type="SAM" id="MobiDB-lite"/>
    </source>
</evidence>
<dbReference type="SUPFAM" id="SSF102114">
    <property type="entry name" value="Radical SAM enzymes"/>
    <property type="match status" value="1"/>
</dbReference>
<dbReference type="Proteomes" id="UP000886890">
    <property type="component" value="Unassembled WGS sequence"/>
</dbReference>
<reference evidence="2" key="1">
    <citation type="journal article" date="2021" name="PeerJ">
        <title>Extensive microbial diversity within the chicken gut microbiome revealed by metagenomics and culture.</title>
        <authorList>
            <person name="Gilroy R."/>
            <person name="Ravi A."/>
            <person name="Getino M."/>
            <person name="Pursley I."/>
            <person name="Horton D.L."/>
            <person name="Alikhan N.F."/>
            <person name="Baker D."/>
            <person name="Gharbi K."/>
            <person name="Hall N."/>
            <person name="Watson M."/>
            <person name="Adriaenssens E.M."/>
            <person name="Foster-Nyarko E."/>
            <person name="Jarju S."/>
            <person name="Secka A."/>
            <person name="Antonio M."/>
            <person name="Oren A."/>
            <person name="Chaudhuri R.R."/>
            <person name="La Ragione R."/>
            <person name="Hildebrand F."/>
            <person name="Pallen M.J."/>
        </authorList>
    </citation>
    <scope>NUCLEOTIDE SEQUENCE</scope>
    <source>
        <strain evidence="2">CHK183-1962</strain>
    </source>
</reference>
<organism evidence="2 3">
    <name type="scientific">Candidatus Fusicatenibacter merdavium</name>
    <dbReference type="NCBI Taxonomy" id="2838600"/>
    <lineage>
        <taxon>Bacteria</taxon>
        <taxon>Bacillati</taxon>
        <taxon>Bacillota</taxon>
        <taxon>Clostridia</taxon>
        <taxon>Lachnospirales</taxon>
        <taxon>Lachnospiraceae</taxon>
        <taxon>Fusicatenibacter</taxon>
    </lineage>
</organism>
<dbReference type="EMBL" id="DXEK01000153">
    <property type="protein sequence ID" value="HIX77735.1"/>
    <property type="molecule type" value="Genomic_DNA"/>
</dbReference>
<reference evidence="2" key="2">
    <citation type="submission" date="2021-04" db="EMBL/GenBank/DDBJ databases">
        <authorList>
            <person name="Gilroy R."/>
        </authorList>
    </citation>
    <scope>NUCLEOTIDE SEQUENCE</scope>
    <source>
        <strain evidence="2">CHK183-1962</strain>
    </source>
</reference>